<evidence type="ECO:0000256" key="1">
    <source>
        <dbReference type="SAM" id="MobiDB-lite"/>
    </source>
</evidence>
<organism evidence="3 5">
    <name type="scientific">Polyplax serrata</name>
    <name type="common">Common mouse louse</name>
    <dbReference type="NCBI Taxonomy" id="468196"/>
    <lineage>
        <taxon>Eukaryota</taxon>
        <taxon>Metazoa</taxon>
        <taxon>Ecdysozoa</taxon>
        <taxon>Arthropoda</taxon>
        <taxon>Hexapoda</taxon>
        <taxon>Insecta</taxon>
        <taxon>Pterygota</taxon>
        <taxon>Neoptera</taxon>
        <taxon>Paraneoptera</taxon>
        <taxon>Psocodea</taxon>
        <taxon>Troctomorpha</taxon>
        <taxon>Phthiraptera</taxon>
        <taxon>Anoplura</taxon>
        <taxon>Polyplacidae</taxon>
        <taxon>Polyplax</taxon>
    </lineage>
</organism>
<feature type="region of interest" description="Disordered" evidence="1">
    <location>
        <begin position="82"/>
        <end position="110"/>
    </location>
</feature>
<gene>
    <name evidence="3" type="ORF">RUM43_012867</name>
    <name evidence="2" type="ORF">RUM44_002320</name>
</gene>
<dbReference type="Proteomes" id="UP001372834">
    <property type="component" value="Unassembled WGS sequence"/>
</dbReference>
<protein>
    <submittedName>
        <fullName evidence="3">Uncharacterized protein</fullName>
    </submittedName>
</protein>
<reference evidence="3 5" key="1">
    <citation type="submission" date="2023-10" db="EMBL/GenBank/DDBJ databases">
        <title>Genomes of two closely related lineages of the louse Polyplax serrata with different host specificities.</title>
        <authorList>
            <person name="Martinu J."/>
            <person name="Tarabai H."/>
            <person name="Stefka J."/>
            <person name="Hypsa V."/>
        </authorList>
    </citation>
    <scope>NUCLEOTIDE SEQUENCE [LARGE SCALE GENOMIC DNA]</scope>
    <source>
        <strain evidence="2">98ZLc_SE</strain>
        <strain evidence="3">HR10_N</strain>
    </source>
</reference>
<evidence type="ECO:0000313" key="4">
    <source>
        <dbReference type="Proteomes" id="UP001359485"/>
    </source>
</evidence>
<dbReference type="EMBL" id="JAWJWE010000006">
    <property type="protein sequence ID" value="KAK6633123.1"/>
    <property type="molecule type" value="Genomic_DNA"/>
</dbReference>
<proteinExistence type="predicted"/>
<comment type="caution">
    <text evidence="3">The sequence shown here is derived from an EMBL/GenBank/DDBJ whole genome shotgun (WGS) entry which is preliminary data.</text>
</comment>
<evidence type="ECO:0000313" key="2">
    <source>
        <dbReference type="EMBL" id="KAK6622508.1"/>
    </source>
</evidence>
<dbReference type="EMBL" id="JAWJWF010000047">
    <property type="protein sequence ID" value="KAK6622508.1"/>
    <property type="molecule type" value="Genomic_DNA"/>
</dbReference>
<evidence type="ECO:0000313" key="3">
    <source>
        <dbReference type="EMBL" id="KAK6633123.1"/>
    </source>
</evidence>
<sequence length="110" mass="12047">MEIEIEDQVKALERREKREKVFETWCTLTIRQAEAATTVTGQLTAGEFIRIPSEAFGGIGNPRQEEFAGKFDRDDIKMSLADVGGGEATKELGQPRCGRGQSSGLKEADG</sequence>
<name>A0AAN8PJN2_POLSC</name>
<dbReference type="AlphaFoldDB" id="A0AAN8PJN2"/>
<dbReference type="Proteomes" id="UP001359485">
    <property type="component" value="Unassembled WGS sequence"/>
</dbReference>
<keyword evidence="4" id="KW-1185">Reference proteome</keyword>
<accession>A0AAN8PJN2</accession>
<evidence type="ECO:0000313" key="5">
    <source>
        <dbReference type="Proteomes" id="UP001372834"/>
    </source>
</evidence>